<feature type="region of interest" description="Disordered" evidence="1">
    <location>
        <begin position="1"/>
        <end position="53"/>
    </location>
</feature>
<organism evidence="5">
    <name type="scientific">Anisakis simplex</name>
    <name type="common">Herring worm</name>
    <dbReference type="NCBI Taxonomy" id="6269"/>
    <lineage>
        <taxon>Eukaryota</taxon>
        <taxon>Metazoa</taxon>
        <taxon>Ecdysozoa</taxon>
        <taxon>Nematoda</taxon>
        <taxon>Chromadorea</taxon>
        <taxon>Rhabditida</taxon>
        <taxon>Spirurina</taxon>
        <taxon>Ascaridomorpha</taxon>
        <taxon>Ascaridoidea</taxon>
        <taxon>Anisakidae</taxon>
        <taxon>Anisakis</taxon>
        <taxon>Anisakis simplex complex</taxon>
    </lineage>
</organism>
<keyword evidence="4" id="KW-1185">Reference proteome</keyword>
<proteinExistence type="predicted"/>
<feature type="compositionally biased region" description="Polar residues" evidence="1">
    <location>
        <begin position="29"/>
        <end position="44"/>
    </location>
</feature>
<dbReference type="PROSITE" id="PS50132">
    <property type="entry name" value="RGS"/>
    <property type="match status" value="1"/>
</dbReference>
<reference evidence="5" key="1">
    <citation type="submission" date="2017-02" db="UniProtKB">
        <authorList>
            <consortium name="WormBaseParasite"/>
        </authorList>
    </citation>
    <scope>IDENTIFICATION</scope>
</reference>
<dbReference type="Proteomes" id="UP000267096">
    <property type="component" value="Unassembled WGS sequence"/>
</dbReference>
<evidence type="ECO:0000259" key="2">
    <source>
        <dbReference type="PROSITE" id="PS50132"/>
    </source>
</evidence>
<evidence type="ECO:0000313" key="3">
    <source>
        <dbReference type="EMBL" id="VDK57041.1"/>
    </source>
</evidence>
<dbReference type="PANTHER" id="PTHR10845">
    <property type="entry name" value="REGULATOR OF G PROTEIN SIGNALING"/>
    <property type="match status" value="1"/>
</dbReference>
<evidence type="ECO:0000313" key="5">
    <source>
        <dbReference type="WBParaSite" id="ASIM_0001676501-mRNA-1"/>
    </source>
</evidence>
<reference evidence="3 4" key="2">
    <citation type="submission" date="2018-11" db="EMBL/GenBank/DDBJ databases">
        <authorList>
            <consortium name="Pathogen Informatics"/>
        </authorList>
    </citation>
    <scope>NUCLEOTIDE SEQUENCE [LARGE SCALE GENOMIC DNA]</scope>
</reference>
<dbReference type="SMART" id="SM00315">
    <property type="entry name" value="RGS"/>
    <property type="match status" value="1"/>
</dbReference>
<evidence type="ECO:0000256" key="1">
    <source>
        <dbReference type="SAM" id="MobiDB-lite"/>
    </source>
</evidence>
<sequence>MHHRHNHTDNSFYRQPQQRDKQQHHTPLMPTNSVAISEGSNQSHKPNKGMRDRAWSRSLNDLYEPQFHLKPFEDGAKRPSQKFDLRIKATVAYIRSKIKSGENARSSPSKVDALEWQQSFQNLLQNKLGRQLFRMFLVHEFSEENIDFWTECEEYSKMKAGKKQTEQRARDIYNKYLAVQAWREVNLDTITRMKTKAAIGEGAGPETFLVAQKKIECLMEKDSYRRFLKSKLFTDIFVETDKCSPTNSVSKCEIAGDL</sequence>
<dbReference type="InterPro" id="IPR044926">
    <property type="entry name" value="RGS_subdomain_2"/>
</dbReference>
<gene>
    <name evidence="3" type="ORF">ASIM_LOCUS16173</name>
</gene>
<dbReference type="InterPro" id="IPR036305">
    <property type="entry name" value="RGS_sf"/>
</dbReference>
<protein>
    <submittedName>
        <fullName evidence="5">RGS domain-containing protein</fullName>
    </submittedName>
</protein>
<feature type="domain" description="RGS" evidence="2">
    <location>
        <begin position="119"/>
        <end position="237"/>
    </location>
</feature>
<evidence type="ECO:0000313" key="4">
    <source>
        <dbReference type="Proteomes" id="UP000267096"/>
    </source>
</evidence>
<dbReference type="PRINTS" id="PR01301">
    <property type="entry name" value="RGSPROTEIN"/>
</dbReference>
<dbReference type="AlphaFoldDB" id="A0A0M3K724"/>
<accession>A0A0M3K724</accession>
<dbReference type="PANTHER" id="PTHR10845:SF259">
    <property type="entry name" value="RGS DOMAIN-CONTAINING PROTEIN-RELATED"/>
    <property type="match status" value="1"/>
</dbReference>
<dbReference type="Pfam" id="PF00615">
    <property type="entry name" value="RGS"/>
    <property type="match status" value="1"/>
</dbReference>
<dbReference type="WBParaSite" id="ASIM_0001676501-mRNA-1">
    <property type="protein sequence ID" value="ASIM_0001676501-mRNA-1"/>
    <property type="gene ID" value="ASIM_0001676501"/>
</dbReference>
<dbReference type="OrthoDB" id="196547at2759"/>
<dbReference type="EMBL" id="UYRR01032868">
    <property type="protein sequence ID" value="VDK57041.1"/>
    <property type="molecule type" value="Genomic_DNA"/>
</dbReference>
<dbReference type="FunFam" id="1.10.167.10:FF:000001">
    <property type="entry name" value="Putative regulator of g-protein signaling 12"/>
    <property type="match status" value="1"/>
</dbReference>
<dbReference type="SUPFAM" id="SSF48097">
    <property type="entry name" value="Regulator of G-protein signaling, RGS"/>
    <property type="match status" value="1"/>
</dbReference>
<name>A0A0M3K724_ANISI</name>
<dbReference type="InterPro" id="IPR016137">
    <property type="entry name" value="RGS"/>
</dbReference>
<dbReference type="Gene3D" id="1.10.167.10">
    <property type="entry name" value="Regulator of G-protein Signalling 4, domain 2"/>
    <property type="match status" value="1"/>
</dbReference>